<comment type="similarity">
    <text evidence="2">Belongs to the RLP family.</text>
</comment>
<organism evidence="22 23">
    <name type="scientific">Salix purpurea</name>
    <name type="common">Purple osier willow</name>
    <dbReference type="NCBI Taxonomy" id="77065"/>
    <lineage>
        <taxon>Eukaryota</taxon>
        <taxon>Viridiplantae</taxon>
        <taxon>Streptophyta</taxon>
        <taxon>Embryophyta</taxon>
        <taxon>Tracheophyta</taxon>
        <taxon>Spermatophyta</taxon>
        <taxon>Magnoliopsida</taxon>
        <taxon>eudicotyledons</taxon>
        <taxon>Gunneridae</taxon>
        <taxon>Pentapetalae</taxon>
        <taxon>rosids</taxon>
        <taxon>fabids</taxon>
        <taxon>Malpighiales</taxon>
        <taxon>Salicaceae</taxon>
        <taxon>Saliceae</taxon>
        <taxon>Salix</taxon>
    </lineage>
</organism>
<evidence type="ECO:0000256" key="7">
    <source>
        <dbReference type="ARBA" id="ARBA00022692"/>
    </source>
</evidence>
<dbReference type="EMBL" id="JAPFFK010000018">
    <property type="protein sequence ID" value="KAJ6692326.1"/>
    <property type="molecule type" value="Genomic_DNA"/>
</dbReference>
<comment type="catalytic activity">
    <reaction evidence="18">
        <text>L-seryl-[protein] + ATP = O-phospho-L-seryl-[protein] + ADP + H(+)</text>
        <dbReference type="Rhea" id="RHEA:17989"/>
        <dbReference type="Rhea" id="RHEA-COMP:9863"/>
        <dbReference type="Rhea" id="RHEA-COMP:11604"/>
        <dbReference type="ChEBI" id="CHEBI:15378"/>
        <dbReference type="ChEBI" id="CHEBI:29999"/>
        <dbReference type="ChEBI" id="CHEBI:30616"/>
        <dbReference type="ChEBI" id="CHEBI:83421"/>
        <dbReference type="ChEBI" id="CHEBI:456216"/>
        <dbReference type="EC" id="2.7.11.1"/>
    </reaction>
</comment>
<keyword evidence="14 20" id="KW-0472">Membrane</keyword>
<evidence type="ECO:0000313" key="23">
    <source>
        <dbReference type="Proteomes" id="UP001151532"/>
    </source>
</evidence>
<dbReference type="GO" id="GO:0005524">
    <property type="term" value="F:ATP binding"/>
    <property type="evidence" value="ECO:0007669"/>
    <property type="project" value="UniProtKB-UniRule"/>
</dbReference>
<evidence type="ECO:0000256" key="4">
    <source>
        <dbReference type="ARBA" id="ARBA00022527"/>
    </source>
</evidence>
<dbReference type="EC" id="2.7.11.1" evidence="3"/>
<dbReference type="InterPro" id="IPR055414">
    <property type="entry name" value="LRR_R13L4/SHOC2-like"/>
</dbReference>
<keyword evidence="23" id="KW-1185">Reference proteome</keyword>
<keyword evidence="4" id="KW-0723">Serine/threonine-protein kinase</keyword>
<dbReference type="Pfam" id="PF00560">
    <property type="entry name" value="LRR_1"/>
    <property type="match status" value="7"/>
</dbReference>
<dbReference type="FunFam" id="3.80.10.10:FF:000111">
    <property type="entry name" value="LRR receptor-like serine/threonine-protein kinase ERECTA"/>
    <property type="match status" value="1"/>
</dbReference>
<dbReference type="Proteomes" id="UP001151532">
    <property type="component" value="Chromosome 9"/>
</dbReference>
<dbReference type="SUPFAM" id="SSF56112">
    <property type="entry name" value="Protein kinase-like (PK-like)"/>
    <property type="match status" value="1"/>
</dbReference>
<keyword evidence="9" id="KW-0677">Repeat</keyword>
<evidence type="ECO:0000256" key="17">
    <source>
        <dbReference type="ARBA" id="ARBA00047899"/>
    </source>
</evidence>
<dbReference type="GO" id="GO:0033612">
    <property type="term" value="F:receptor serine/threonine kinase binding"/>
    <property type="evidence" value="ECO:0007669"/>
    <property type="project" value="TreeGrafter"/>
</dbReference>
<feature type="transmembrane region" description="Helical" evidence="20">
    <location>
        <begin position="549"/>
        <end position="571"/>
    </location>
</feature>
<evidence type="ECO:0000256" key="9">
    <source>
        <dbReference type="ARBA" id="ARBA00022737"/>
    </source>
</evidence>
<keyword evidence="16" id="KW-0325">Glycoprotein</keyword>
<dbReference type="GO" id="GO:0009791">
    <property type="term" value="P:post-embryonic development"/>
    <property type="evidence" value="ECO:0007669"/>
    <property type="project" value="UniProtKB-ARBA"/>
</dbReference>
<evidence type="ECO:0000256" key="16">
    <source>
        <dbReference type="ARBA" id="ARBA00023180"/>
    </source>
</evidence>
<evidence type="ECO:0000313" key="22">
    <source>
        <dbReference type="EMBL" id="KAJ6692326.1"/>
    </source>
</evidence>
<dbReference type="FunFam" id="3.80.10.10:FF:000905">
    <property type="entry name" value="Receptor-like protein kinase 7"/>
    <property type="match status" value="1"/>
</dbReference>
<keyword evidence="12 19" id="KW-0067">ATP-binding</keyword>
<dbReference type="Gene3D" id="3.30.200.20">
    <property type="entry name" value="Phosphorylase Kinase, domain 1"/>
    <property type="match status" value="1"/>
</dbReference>
<evidence type="ECO:0000256" key="1">
    <source>
        <dbReference type="ARBA" id="ARBA00004167"/>
    </source>
</evidence>
<dbReference type="FunFam" id="3.30.200.20:FF:000540">
    <property type="entry name" value="Receptor-like protein kinase HAIKU2"/>
    <property type="match status" value="1"/>
</dbReference>
<accession>A0A9Q0PQ68</accession>
<reference evidence="22" key="1">
    <citation type="submission" date="2022-11" db="EMBL/GenBank/DDBJ databases">
        <authorList>
            <person name="Hyden B.L."/>
            <person name="Feng K."/>
            <person name="Yates T."/>
            <person name="Jawdy S."/>
            <person name="Smart L.B."/>
            <person name="Muchero W."/>
        </authorList>
    </citation>
    <scope>NUCLEOTIDE SEQUENCE</scope>
    <source>
        <tissue evidence="22">Shoot tip</tissue>
    </source>
</reference>
<dbReference type="Gene3D" id="1.10.510.10">
    <property type="entry name" value="Transferase(Phosphotransferase) domain 1"/>
    <property type="match status" value="1"/>
</dbReference>
<evidence type="ECO:0000256" key="13">
    <source>
        <dbReference type="ARBA" id="ARBA00022989"/>
    </source>
</evidence>
<comment type="caution">
    <text evidence="22">The sequence shown here is derived from an EMBL/GenBank/DDBJ whole genome shotgun (WGS) entry which is preliminary data.</text>
</comment>
<evidence type="ECO:0000256" key="8">
    <source>
        <dbReference type="ARBA" id="ARBA00022729"/>
    </source>
</evidence>
<dbReference type="InterPro" id="IPR003591">
    <property type="entry name" value="Leu-rich_rpt_typical-subtyp"/>
</dbReference>
<keyword evidence="7 20" id="KW-0812">Transmembrane</keyword>
<dbReference type="Pfam" id="PF23598">
    <property type="entry name" value="LRR_14"/>
    <property type="match status" value="1"/>
</dbReference>
<keyword evidence="13 20" id="KW-1133">Transmembrane helix</keyword>
<evidence type="ECO:0000256" key="12">
    <source>
        <dbReference type="ARBA" id="ARBA00022840"/>
    </source>
</evidence>
<evidence type="ECO:0000256" key="19">
    <source>
        <dbReference type="PROSITE-ProRule" id="PRU10141"/>
    </source>
</evidence>
<dbReference type="PROSITE" id="PS00108">
    <property type="entry name" value="PROTEIN_KINASE_ST"/>
    <property type="match status" value="1"/>
</dbReference>
<dbReference type="PANTHER" id="PTHR48056:SF41">
    <property type="entry name" value="RECEPTOR-LIKE PROTEIN KINASE HAIKU2"/>
    <property type="match status" value="1"/>
</dbReference>
<dbReference type="InterPro" id="IPR032675">
    <property type="entry name" value="LRR_dom_sf"/>
</dbReference>
<name>A0A9Q0PQ68_SALPP</name>
<evidence type="ECO:0000256" key="3">
    <source>
        <dbReference type="ARBA" id="ARBA00012513"/>
    </source>
</evidence>
<keyword evidence="6" id="KW-0808">Transferase</keyword>
<gene>
    <name evidence="22" type="ORF">OIU79_014137</name>
</gene>
<protein>
    <recommendedName>
        <fullName evidence="3">non-specific serine/threonine protein kinase</fullName>
        <ecNumber evidence="3">2.7.11.1</ecNumber>
    </recommendedName>
</protein>
<sequence length="929" mass="102082">MISFKCFRSSSLLFNIRKQTCSPHGHRKTKSAAFTGIVCNENGFVTEINLPQQQLQGVLPFDAICGLRSLEKISMGSNLLHGGITEDLKHCTSLQVLDLGNNSFSGKVPDLFTLQKLKVLSLNTSGFSGPFPWKSLENLTNLAFLSLGDNSFDVTSSFPAELLKLDKLYWLYLSNCSIKGQIPEGISNLTLLENLELSDNQLFGEIPAGIGKLSKLWQLELYNNSLTGKFPTGFGNLTSLVNFDASHNRLEGELVELKPLKLLASLHLFENQFTGDIPEEFGELKYLEEVSLYTNKLTGPLPQKLGSWADFAYIDVSENFLTGPIPPDMCKNGKMTELLILQNSFTGQVPRKLCEFMNQFEGPVTPDIGNAKSLALLNLANNRFSGTLPSTISQTSSLVSVQLSSNRFSGEIPSTIGELKNLSSLYLTGNKFSGAIPDSLGLCASLTDINLSGNSFSGNIPESLGSLPTLNSLNLSNNKLSGEIPVSLSRLKLSNLDLSNNQLSGPVPDSFSLEAFREGFEGNPGLCSQNLKNLQPCSRNARTSNQLRVFVSCIVAGLLVLVIFAGCFLFLKLRQNNLDHPLKQSSWNMKSFRILSFNESDVIDAIKSENLIGKGGSGNVYKVVLDNGNELAVKHIWTANSIDRRSFRSSSAMLTKKNSRSPEYDAEVATLSNVRHVNVVKLFCSITSDDCNLLVYEYLPNGSLWDRLHSCHKVKMGWELRYSIAAGAAKGLEYLHHGFDRPVIHRDVKSSNILLDEEWKPRIADFGLAKIVQAGGQGEWTNNVIAGTHGYIAPEYAYTCKVNEKSDVYSFGVVLMELVTGKRPIEPEFGENKDIVCWVCSKLESKESVIEVVDSNISEVFKGDAMKMLRIAIHCTSRIPALRPSMRMVVHMLEEVEPLQLTDVVVVDKASAGCSKEKVNTGGKSDPSS</sequence>
<dbReference type="SMART" id="SM00220">
    <property type="entry name" value="S_TKc"/>
    <property type="match status" value="1"/>
</dbReference>
<dbReference type="PROSITE" id="PS51450">
    <property type="entry name" value="LRR"/>
    <property type="match status" value="1"/>
</dbReference>
<evidence type="ECO:0000256" key="10">
    <source>
        <dbReference type="ARBA" id="ARBA00022741"/>
    </source>
</evidence>
<reference evidence="22" key="2">
    <citation type="journal article" date="2023" name="Int. J. Mol. Sci.">
        <title>De Novo Assembly and Annotation of 11 Diverse Shrub Willow (Salix) Genomes Reveals Novel Gene Organization in Sex-Linked Regions.</title>
        <authorList>
            <person name="Hyden B."/>
            <person name="Feng K."/>
            <person name="Yates T.B."/>
            <person name="Jawdy S."/>
            <person name="Cereghino C."/>
            <person name="Smart L.B."/>
            <person name="Muchero W."/>
        </authorList>
    </citation>
    <scope>NUCLEOTIDE SEQUENCE</scope>
    <source>
        <tissue evidence="22">Shoot tip</tissue>
    </source>
</reference>
<dbReference type="SMART" id="SM00369">
    <property type="entry name" value="LRR_TYP"/>
    <property type="match status" value="5"/>
</dbReference>
<dbReference type="InterPro" id="IPR050647">
    <property type="entry name" value="Plant_LRR-RLKs"/>
</dbReference>
<dbReference type="PROSITE" id="PS50011">
    <property type="entry name" value="PROTEIN_KINASE_DOM"/>
    <property type="match status" value="1"/>
</dbReference>
<keyword evidence="8" id="KW-0732">Signal</keyword>
<evidence type="ECO:0000256" key="11">
    <source>
        <dbReference type="ARBA" id="ARBA00022777"/>
    </source>
</evidence>
<evidence type="ECO:0000256" key="20">
    <source>
        <dbReference type="SAM" id="Phobius"/>
    </source>
</evidence>
<evidence type="ECO:0000259" key="21">
    <source>
        <dbReference type="PROSITE" id="PS50011"/>
    </source>
</evidence>
<dbReference type="SUPFAM" id="SSF52058">
    <property type="entry name" value="L domain-like"/>
    <property type="match status" value="1"/>
</dbReference>
<comment type="subcellular location">
    <subcellularLocation>
        <location evidence="1">Membrane</location>
        <topology evidence="1">Single-pass membrane protein</topology>
    </subcellularLocation>
</comment>
<dbReference type="PROSITE" id="PS00107">
    <property type="entry name" value="PROTEIN_KINASE_ATP"/>
    <property type="match status" value="1"/>
</dbReference>
<dbReference type="AlphaFoldDB" id="A0A9Q0PQ68"/>
<evidence type="ECO:0000256" key="15">
    <source>
        <dbReference type="ARBA" id="ARBA00023170"/>
    </source>
</evidence>
<evidence type="ECO:0000256" key="14">
    <source>
        <dbReference type="ARBA" id="ARBA00023136"/>
    </source>
</evidence>
<dbReference type="GO" id="GO:0016020">
    <property type="term" value="C:membrane"/>
    <property type="evidence" value="ECO:0007669"/>
    <property type="project" value="UniProtKB-SubCell"/>
</dbReference>
<dbReference type="Gene3D" id="3.80.10.10">
    <property type="entry name" value="Ribonuclease Inhibitor"/>
    <property type="match status" value="3"/>
</dbReference>
<dbReference type="InterPro" id="IPR001611">
    <property type="entry name" value="Leu-rich_rpt"/>
</dbReference>
<keyword evidence="15 22" id="KW-0675">Receptor</keyword>
<feature type="binding site" evidence="19">
    <location>
        <position position="634"/>
    </location>
    <ligand>
        <name>ATP</name>
        <dbReference type="ChEBI" id="CHEBI:30616"/>
    </ligand>
</feature>
<dbReference type="InterPro" id="IPR000719">
    <property type="entry name" value="Prot_kinase_dom"/>
</dbReference>
<dbReference type="OrthoDB" id="2015831at2759"/>
<keyword evidence="11 22" id="KW-0418">Kinase</keyword>
<keyword evidence="5" id="KW-0433">Leucine-rich repeat</keyword>
<dbReference type="FunFam" id="1.10.510.10:FF:000276">
    <property type="entry name" value="LRR receptor-like serine/threonine-protein kinase RCH1"/>
    <property type="match status" value="1"/>
</dbReference>
<keyword evidence="10 19" id="KW-0547">Nucleotide-binding</keyword>
<evidence type="ECO:0000256" key="18">
    <source>
        <dbReference type="ARBA" id="ARBA00048679"/>
    </source>
</evidence>
<dbReference type="InterPro" id="IPR017441">
    <property type="entry name" value="Protein_kinase_ATP_BS"/>
</dbReference>
<dbReference type="Pfam" id="PF00069">
    <property type="entry name" value="Pkinase"/>
    <property type="match status" value="1"/>
</dbReference>
<dbReference type="GO" id="GO:0004674">
    <property type="term" value="F:protein serine/threonine kinase activity"/>
    <property type="evidence" value="ECO:0007669"/>
    <property type="project" value="UniProtKB-KW"/>
</dbReference>
<dbReference type="PANTHER" id="PTHR48056">
    <property type="entry name" value="LRR RECEPTOR-LIKE SERINE/THREONINE-PROTEIN KINASE-RELATED"/>
    <property type="match status" value="1"/>
</dbReference>
<dbReference type="GO" id="GO:0001653">
    <property type="term" value="F:peptide receptor activity"/>
    <property type="evidence" value="ECO:0007669"/>
    <property type="project" value="UniProtKB-ARBA"/>
</dbReference>
<comment type="catalytic activity">
    <reaction evidence="17">
        <text>L-threonyl-[protein] + ATP = O-phospho-L-threonyl-[protein] + ADP + H(+)</text>
        <dbReference type="Rhea" id="RHEA:46608"/>
        <dbReference type="Rhea" id="RHEA-COMP:11060"/>
        <dbReference type="Rhea" id="RHEA-COMP:11605"/>
        <dbReference type="ChEBI" id="CHEBI:15378"/>
        <dbReference type="ChEBI" id="CHEBI:30013"/>
        <dbReference type="ChEBI" id="CHEBI:30616"/>
        <dbReference type="ChEBI" id="CHEBI:61977"/>
        <dbReference type="ChEBI" id="CHEBI:456216"/>
        <dbReference type="EC" id="2.7.11.1"/>
    </reaction>
</comment>
<evidence type="ECO:0000256" key="6">
    <source>
        <dbReference type="ARBA" id="ARBA00022679"/>
    </source>
</evidence>
<evidence type="ECO:0000256" key="5">
    <source>
        <dbReference type="ARBA" id="ARBA00022614"/>
    </source>
</evidence>
<evidence type="ECO:0000256" key="2">
    <source>
        <dbReference type="ARBA" id="ARBA00009592"/>
    </source>
</evidence>
<feature type="domain" description="Protein kinase" evidence="21">
    <location>
        <begin position="606"/>
        <end position="894"/>
    </location>
</feature>
<dbReference type="InterPro" id="IPR011009">
    <property type="entry name" value="Kinase-like_dom_sf"/>
</dbReference>
<dbReference type="InterPro" id="IPR008271">
    <property type="entry name" value="Ser/Thr_kinase_AS"/>
</dbReference>
<proteinExistence type="inferred from homology"/>